<reference evidence="2 3" key="1">
    <citation type="submission" date="2023-09" db="EMBL/GenBank/DDBJ databases">
        <title>Multi-omics analysis of a traditional fermented food reveals byproduct-associated fungal strains for waste-to-food upcycling.</title>
        <authorList>
            <consortium name="Lawrence Berkeley National Laboratory"/>
            <person name="Rekdal V.M."/>
            <person name="Villalobos-Escobedo J.M."/>
            <person name="Rodriguez-Valeron N."/>
            <person name="Garcia M.O."/>
            <person name="Vasquez D.P."/>
            <person name="Damayanti I."/>
            <person name="Sorensen P.M."/>
            <person name="Baidoo E.E."/>
            <person name="De Carvalho A.C."/>
            <person name="Riley R."/>
            <person name="Lipzen A."/>
            <person name="He G."/>
            <person name="Yan M."/>
            <person name="Haridas S."/>
            <person name="Daum C."/>
            <person name="Yoshinaga Y."/>
            <person name="Ng V."/>
            <person name="Grigoriev I.V."/>
            <person name="Munk R."/>
            <person name="Nuraida L."/>
            <person name="Wijaya C.H."/>
            <person name="Morales P.-C."/>
            <person name="Keasling J.D."/>
        </authorList>
    </citation>
    <scope>NUCLEOTIDE SEQUENCE [LARGE SCALE GENOMIC DNA]</scope>
    <source>
        <strain evidence="2 3">FGSC 2613</strain>
    </source>
</reference>
<sequence>GDRLSDPQTQTRTSKQHRVSLWAGDVDADGDEDSGDGFTFRMKMSSTEPWFTQA</sequence>
<name>A0ABR3CZZ9_NEUIN</name>
<evidence type="ECO:0000313" key="2">
    <source>
        <dbReference type="EMBL" id="KAL0465999.1"/>
    </source>
</evidence>
<evidence type="ECO:0000256" key="1">
    <source>
        <dbReference type="SAM" id="MobiDB-lite"/>
    </source>
</evidence>
<feature type="non-terminal residue" evidence="2">
    <location>
        <position position="1"/>
    </location>
</feature>
<comment type="caution">
    <text evidence="2">The sequence shown here is derived from an EMBL/GenBank/DDBJ whole genome shotgun (WGS) entry which is preliminary data.</text>
</comment>
<feature type="region of interest" description="Disordered" evidence="1">
    <location>
        <begin position="1"/>
        <end position="20"/>
    </location>
</feature>
<gene>
    <name evidence="2" type="ORF">QR685DRAFT_451816</name>
</gene>
<organism evidence="2 3">
    <name type="scientific">Neurospora intermedia</name>
    <dbReference type="NCBI Taxonomy" id="5142"/>
    <lineage>
        <taxon>Eukaryota</taxon>
        <taxon>Fungi</taxon>
        <taxon>Dikarya</taxon>
        <taxon>Ascomycota</taxon>
        <taxon>Pezizomycotina</taxon>
        <taxon>Sordariomycetes</taxon>
        <taxon>Sordariomycetidae</taxon>
        <taxon>Sordariales</taxon>
        <taxon>Sordariaceae</taxon>
        <taxon>Neurospora</taxon>
    </lineage>
</organism>
<proteinExistence type="predicted"/>
<evidence type="ECO:0000313" key="3">
    <source>
        <dbReference type="Proteomes" id="UP001451303"/>
    </source>
</evidence>
<dbReference type="Proteomes" id="UP001451303">
    <property type="component" value="Unassembled WGS sequence"/>
</dbReference>
<keyword evidence="3" id="KW-1185">Reference proteome</keyword>
<protein>
    <submittedName>
        <fullName evidence="2">Uncharacterized protein</fullName>
    </submittedName>
</protein>
<feature type="compositionally biased region" description="Polar residues" evidence="1">
    <location>
        <begin position="1"/>
        <end position="13"/>
    </location>
</feature>
<dbReference type="EMBL" id="JAVLET010000014">
    <property type="protein sequence ID" value="KAL0465999.1"/>
    <property type="molecule type" value="Genomic_DNA"/>
</dbReference>
<accession>A0ABR3CZZ9</accession>